<dbReference type="Pfam" id="PF06605">
    <property type="entry name" value="Prophage_tail"/>
    <property type="match status" value="1"/>
</dbReference>
<dbReference type="Gene3D" id="3.55.50.40">
    <property type="match status" value="1"/>
</dbReference>
<organism evidence="4 5">
    <name type="scientific">Parageobacillus thermantarcticus</name>
    <dbReference type="NCBI Taxonomy" id="186116"/>
    <lineage>
        <taxon>Bacteria</taxon>
        <taxon>Bacillati</taxon>
        <taxon>Bacillota</taxon>
        <taxon>Bacilli</taxon>
        <taxon>Bacillales</taxon>
        <taxon>Anoxybacillaceae</taxon>
        <taxon>Parageobacillus</taxon>
    </lineage>
</organism>
<dbReference type="EMBL" id="FOJS01000065">
    <property type="protein sequence ID" value="SFA55654.1"/>
    <property type="molecule type" value="Genomic_DNA"/>
</dbReference>
<dbReference type="RefSeq" id="WP_208601832.1">
    <property type="nucleotide sequence ID" value="NZ_FOJS01000065.1"/>
</dbReference>
<dbReference type="AlphaFoldDB" id="A0A1I0TVA7"/>
<dbReference type="Pfam" id="PF18994">
    <property type="entry name" value="Prophage_tailD1"/>
    <property type="match status" value="1"/>
</dbReference>
<evidence type="ECO:0000259" key="2">
    <source>
        <dbReference type="Pfam" id="PF18994"/>
    </source>
</evidence>
<dbReference type="InterPro" id="IPR010572">
    <property type="entry name" value="Tail_dom"/>
</dbReference>
<dbReference type="Proteomes" id="UP000198650">
    <property type="component" value="Unassembled WGS sequence"/>
</dbReference>
<evidence type="ECO:0000313" key="4">
    <source>
        <dbReference type="EMBL" id="SFA55764.1"/>
    </source>
</evidence>
<dbReference type="EMBL" id="FOJS01000066">
    <property type="protein sequence ID" value="SFA55764.1"/>
    <property type="molecule type" value="Genomic_DNA"/>
</dbReference>
<feature type="domain" description="Prophage endopeptidase tail N-terminal" evidence="2">
    <location>
        <begin position="3"/>
        <end position="80"/>
    </location>
</feature>
<dbReference type="InterPro" id="IPR044051">
    <property type="entry name" value="Prophage_tail_N"/>
</dbReference>
<sequence>MLVVTSLQGQTDPLPDINGVEVAEQVNGEYSLSFVCFNTKNNEHAYPLVQEEATVELDGHEFRIKQMTEVRDRKEVHAQHIFFDLVDHYQEGTYGGTHTLDEFVQYALNGTGWTFENVDVTESAFIPNFGEGNVVALIRQICDAFGCEYQIMPGRHLRFMKQI</sequence>
<keyword evidence="5" id="KW-1185">Reference proteome</keyword>
<dbReference type="STRING" id="186116.SAMN05192569_10651"/>
<evidence type="ECO:0000313" key="5">
    <source>
        <dbReference type="Proteomes" id="UP000198650"/>
    </source>
</evidence>
<protein>
    <submittedName>
        <fullName evidence="4">Prophage endopeptidase tail</fullName>
    </submittedName>
</protein>
<dbReference type="Gene3D" id="6.20.110.10">
    <property type="match status" value="1"/>
</dbReference>
<reference evidence="5" key="1">
    <citation type="submission" date="2016-10" db="EMBL/GenBank/DDBJ databases">
        <authorList>
            <person name="Varghese N."/>
            <person name="Submissions S."/>
        </authorList>
    </citation>
    <scope>NUCLEOTIDE SEQUENCE [LARGE SCALE GENOMIC DNA]</scope>
    <source>
        <strain evidence="5">M1</strain>
    </source>
</reference>
<evidence type="ECO:0000259" key="1">
    <source>
        <dbReference type="Pfam" id="PF06605"/>
    </source>
</evidence>
<gene>
    <name evidence="3" type="ORF">SAMN05192569_10651</name>
    <name evidence="4" type="ORF">SAMN05192569_10661</name>
</gene>
<feature type="non-terminal residue" evidence="4">
    <location>
        <position position="163"/>
    </location>
</feature>
<reference evidence="4" key="2">
    <citation type="submission" date="2016-10" db="EMBL/GenBank/DDBJ databases">
        <authorList>
            <person name="de Groot N.N."/>
        </authorList>
    </citation>
    <scope>NUCLEOTIDE SEQUENCE [LARGE SCALE GENOMIC DNA]</scope>
    <source>
        <strain evidence="4">M1</strain>
    </source>
</reference>
<accession>A0A1I0TVA7</accession>
<feature type="domain" description="Tail spike" evidence="1">
    <location>
        <begin position="82"/>
        <end position="162"/>
    </location>
</feature>
<proteinExistence type="predicted"/>
<evidence type="ECO:0000313" key="3">
    <source>
        <dbReference type="EMBL" id="SFA55654.1"/>
    </source>
</evidence>
<name>A0A1I0TVA7_9BACL</name>